<dbReference type="InterPro" id="IPR018060">
    <property type="entry name" value="HTH_AraC"/>
</dbReference>
<dbReference type="Pfam" id="PF12852">
    <property type="entry name" value="Cupin_6"/>
    <property type="match status" value="1"/>
</dbReference>
<dbReference type="Gene3D" id="2.60.120.10">
    <property type="entry name" value="Jelly Rolls"/>
    <property type="match status" value="1"/>
</dbReference>
<gene>
    <name evidence="5" type="ORF">D7V20_09635</name>
</gene>
<keyword evidence="2" id="KW-0238">DNA-binding</keyword>
<sequence length="305" mass="35481">MLNKLIELAQIQGSIDTECRFGGNWLYSIPAIQNTAIIHIVRQGKGWLYLNHKKIPLNQGDVIFFPNGSAHQLFHFQENTSANQILEKQSKRKQEITTIKQNTGLTLKTNHIQQLNLNLFCAHFTYSEHADLFIQLPDFIHLNIEQLLLEPLLNLLEQEKIQNVGQMKVINALSEVLLIYIFRNYLNAQHDNISARILQWNTSKLSQLIHAILKSPEHKWSLEEMASFLHCTRIQLIRLFKKDLHTTPHAFLLKIRLQHASLLLKTSHLSIYNIALNLGFQSETHFGRVFKQHYSMTPHLYRNSD</sequence>
<dbReference type="OrthoDB" id="9783876at2"/>
<evidence type="ECO:0000313" key="5">
    <source>
        <dbReference type="EMBL" id="RKG37805.1"/>
    </source>
</evidence>
<dbReference type="InterPro" id="IPR014710">
    <property type="entry name" value="RmlC-like_jellyroll"/>
</dbReference>
<protein>
    <submittedName>
        <fullName evidence="5">AraC family transcriptional regulator</fullName>
    </submittedName>
</protein>
<dbReference type="Proteomes" id="UP000280405">
    <property type="component" value="Unassembled WGS sequence"/>
</dbReference>
<dbReference type="InterPro" id="IPR009057">
    <property type="entry name" value="Homeodomain-like_sf"/>
</dbReference>
<evidence type="ECO:0000259" key="4">
    <source>
        <dbReference type="PROSITE" id="PS01124"/>
    </source>
</evidence>
<dbReference type="Gene3D" id="1.10.10.60">
    <property type="entry name" value="Homeodomain-like"/>
    <property type="match status" value="2"/>
</dbReference>
<keyword evidence="1" id="KW-0805">Transcription regulation</keyword>
<evidence type="ECO:0000256" key="2">
    <source>
        <dbReference type="ARBA" id="ARBA00023125"/>
    </source>
</evidence>
<evidence type="ECO:0000313" key="6">
    <source>
        <dbReference type="Proteomes" id="UP000280405"/>
    </source>
</evidence>
<dbReference type="InterPro" id="IPR020449">
    <property type="entry name" value="Tscrpt_reg_AraC-type_HTH"/>
</dbReference>
<dbReference type="InterPro" id="IPR032783">
    <property type="entry name" value="AraC_lig"/>
</dbReference>
<name>A0A3A8ET82_9GAMM</name>
<dbReference type="GO" id="GO:0043565">
    <property type="term" value="F:sequence-specific DNA binding"/>
    <property type="evidence" value="ECO:0007669"/>
    <property type="project" value="InterPro"/>
</dbReference>
<dbReference type="GO" id="GO:0003700">
    <property type="term" value="F:DNA-binding transcription factor activity"/>
    <property type="evidence" value="ECO:0007669"/>
    <property type="project" value="InterPro"/>
</dbReference>
<organism evidence="5 6">
    <name type="scientific">Acinetobacter rongchengensis</name>
    <dbReference type="NCBI Taxonomy" id="2419601"/>
    <lineage>
        <taxon>Bacteria</taxon>
        <taxon>Pseudomonadati</taxon>
        <taxon>Pseudomonadota</taxon>
        <taxon>Gammaproteobacteria</taxon>
        <taxon>Moraxellales</taxon>
        <taxon>Moraxellaceae</taxon>
        <taxon>Acinetobacter</taxon>
    </lineage>
</organism>
<evidence type="ECO:0000256" key="1">
    <source>
        <dbReference type="ARBA" id="ARBA00023015"/>
    </source>
</evidence>
<dbReference type="PANTHER" id="PTHR43280:SF11">
    <property type="entry name" value="RCS-SPECIFIC HTH-TYPE TRANSCRIPTIONAL ACTIVATOR RCLR"/>
    <property type="match status" value="1"/>
</dbReference>
<dbReference type="PANTHER" id="PTHR43280">
    <property type="entry name" value="ARAC-FAMILY TRANSCRIPTIONAL REGULATOR"/>
    <property type="match status" value="1"/>
</dbReference>
<dbReference type="SUPFAM" id="SSF51215">
    <property type="entry name" value="Regulatory protein AraC"/>
    <property type="match status" value="1"/>
</dbReference>
<dbReference type="SUPFAM" id="SSF46689">
    <property type="entry name" value="Homeodomain-like"/>
    <property type="match status" value="2"/>
</dbReference>
<keyword evidence="6" id="KW-1185">Reference proteome</keyword>
<feature type="domain" description="HTH araC/xylS-type" evidence="4">
    <location>
        <begin position="203"/>
        <end position="304"/>
    </location>
</feature>
<reference evidence="5 6" key="1">
    <citation type="submission" date="2018-09" db="EMBL/GenBank/DDBJ databases">
        <title>The draft genome of Acinetobacter spp. strains.</title>
        <authorList>
            <person name="Qin J."/>
            <person name="Feng Y."/>
            <person name="Zong Z."/>
        </authorList>
    </citation>
    <scope>NUCLEOTIDE SEQUENCE [LARGE SCALE GENOMIC DNA]</scope>
    <source>
        <strain evidence="5 6">WCHAc060115</strain>
    </source>
</reference>
<dbReference type="PROSITE" id="PS01124">
    <property type="entry name" value="HTH_ARAC_FAMILY_2"/>
    <property type="match status" value="1"/>
</dbReference>
<dbReference type="InterPro" id="IPR018062">
    <property type="entry name" value="HTH_AraC-typ_CS"/>
</dbReference>
<dbReference type="EMBL" id="RAXT01000016">
    <property type="protein sequence ID" value="RKG37805.1"/>
    <property type="molecule type" value="Genomic_DNA"/>
</dbReference>
<proteinExistence type="predicted"/>
<dbReference type="RefSeq" id="WP_120384076.1">
    <property type="nucleotide sequence ID" value="NZ_RAXT01000016.1"/>
</dbReference>
<comment type="caution">
    <text evidence="5">The sequence shown here is derived from an EMBL/GenBank/DDBJ whole genome shotgun (WGS) entry which is preliminary data.</text>
</comment>
<dbReference type="InterPro" id="IPR037923">
    <property type="entry name" value="HTH-like"/>
</dbReference>
<accession>A0A3A8ET82</accession>
<evidence type="ECO:0000256" key="3">
    <source>
        <dbReference type="ARBA" id="ARBA00023163"/>
    </source>
</evidence>
<dbReference type="Pfam" id="PF12833">
    <property type="entry name" value="HTH_18"/>
    <property type="match status" value="1"/>
</dbReference>
<dbReference type="SMART" id="SM00342">
    <property type="entry name" value="HTH_ARAC"/>
    <property type="match status" value="1"/>
</dbReference>
<dbReference type="AlphaFoldDB" id="A0A3A8ET82"/>
<dbReference type="PROSITE" id="PS00041">
    <property type="entry name" value="HTH_ARAC_FAMILY_1"/>
    <property type="match status" value="1"/>
</dbReference>
<dbReference type="PRINTS" id="PR00032">
    <property type="entry name" value="HTHARAC"/>
</dbReference>
<keyword evidence="3" id="KW-0804">Transcription</keyword>